<accession>A0A223KQB5</accession>
<evidence type="ECO:0000313" key="2">
    <source>
        <dbReference type="Proteomes" id="UP000215224"/>
    </source>
</evidence>
<dbReference type="RefSeq" id="WP_066413740.1">
    <property type="nucleotide sequence ID" value="NZ_CP018866.1"/>
</dbReference>
<evidence type="ECO:0000313" key="1">
    <source>
        <dbReference type="EMBL" id="AST91606.1"/>
    </source>
</evidence>
<proteinExistence type="predicted"/>
<organism evidence="1 2">
    <name type="scientific">Sutcliffiella cohnii</name>
    <dbReference type="NCBI Taxonomy" id="33932"/>
    <lineage>
        <taxon>Bacteria</taxon>
        <taxon>Bacillati</taxon>
        <taxon>Bacillota</taxon>
        <taxon>Bacilli</taxon>
        <taxon>Bacillales</taxon>
        <taxon>Bacillaceae</taxon>
        <taxon>Sutcliffiella</taxon>
    </lineage>
</organism>
<evidence type="ECO:0008006" key="3">
    <source>
        <dbReference type="Google" id="ProtNLM"/>
    </source>
</evidence>
<dbReference type="AlphaFoldDB" id="A0A223KQB5"/>
<sequence length="158" mass="18368">MFRGHYRRTPRHLYAYNRQMGWMNDWNQYVPNNPQMFTPFNPQSSGGWGMFNQMSFPFQSQGQQYTDSPFAGPYSMQSGQVDQQNWGANSFGFMNPYPIQTQQQFQQQQKQFSTFLNQFKGQDGSLDMKKMMDTAGQMMNTVNQLNGLIKGITSTFKA</sequence>
<protein>
    <recommendedName>
        <fullName evidence="3">YppG-like protein</fullName>
    </recommendedName>
</protein>
<reference evidence="1 2" key="1">
    <citation type="submission" date="2016-12" db="EMBL/GenBank/DDBJ databases">
        <title>The whole genome sequencing and assembly of Bacillus cohnii DSM 6307T strain.</title>
        <authorList>
            <person name="Lee Y.-J."/>
            <person name="Yi H."/>
            <person name="Bahn Y.-S."/>
            <person name="Kim J.F."/>
            <person name="Lee D.-W."/>
        </authorList>
    </citation>
    <scope>NUCLEOTIDE SEQUENCE [LARGE SCALE GENOMIC DNA]</scope>
    <source>
        <strain evidence="1 2">DSM 6307</strain>
    </source>
</reference>
<name>A0A223KQB5_9BACI</name>
<dbReference type="EMBL" id="CP018866">
    <property type="protein sequence ID" value="AST91606.1"/>
    <property type="molecule type" value="Genomic_DNA"/>
</dbReference>
<dbReference type="Pfam" id="PF14179">
    <property type="entry name" value="YppG"/>
    <property type="match status" value="1"/>
</dbReference>
<dbReference type="Proteomes" id="UP000215224">
    <property type="component" value="Chromosome"/>
</dbReference>
<keyword evidence="2" id="KW-1185">Reference proteome</keyword>
<dbReference type="InterPro" id="IPR025555">
    <property type="entry name" value="YppG"/>
</dbReference>
<dbReference type="KEGG" id="bcoh:BC6307_10085"/>
<gene>
    <name evidence="1" type="ORF">BC6307_10085</name>
</gene>